<proteinExistence type="predicted"/>
<dbReference type="InterPro" id="IPR002575">
    <property type="entry name" value="Aminoglycoside_PTrfase"/>
</dbReference>
<dbReference type="Gene3D" id="3.90.1200.10">
    <property type="match status" value="1"/>
</dbReference>
<organism evidence="2 3">
    <name type="scientific">SAR86 cluster bacterium</name>
    <dbReference type="NCBI Taxonomy" id="2030880"/>
    <lineage>
        <taxon>Bacteria</taxon>
        <taxon>Pseudomonadati</taxon>
        <taxon>Pseudomonadota</taxon>
        <taxon>Gammaproteobacteria</taxon>
        <taxon>SAR86 cluster</taxon>
    </lineage>
</organism>
<evidence type="ECO:0000313" key="3">
    <source>
        <dbReference type="Proteomes" id="UP000754644"/>
    </source>
</evidence>
<dbReference type="Proteomes" id="UP000754644">
    <property type="component" value="Unassembled WGS sequence"/>
</dbReference>
<dbReference type="AlphaFoldDB" id="A0A972VW45"/>
<comment type="caution">
    <text evidence="2">The sequence shown here is derived from an EMBL/GenBank/DDBJ whole genome shotgun (WGS) entry which is preliminary data.</text>
</comment>
<accession>A0A972VW45</accession>
<evidence type="ECO:0000313" key="2">
    <source>
        <dbReference type="EMBL" id="NQV64389.1"/>
    </source>
</evidence>
<dbReference type="Pfam" id="PF01636">
    <property type="entry name" value="APH"/>
    <property type="match status" value="1"/>
</dbReference>
<feature type="domain" description="Aminoglycoside phosphotransferase" evidence="1">
    <location>
        <begin position="4"/>
        <end position="225"/>
    </location>
</feature>
<reference evidence="2" key="1">
    <citation type="submission" date="2020-05" db="EMBL/GenBank/DDBJ databases">
        <title>Sulfur intermediates as new biogeochemical hubs in an aquatic model microbial ecosystem.</title>
        <authorList>
            <person name="Vigneron A."/>
        </authorList>
    </citation>
    <scope>NUCLEOTIDE SEQUENCE</scope>
    <source>
        <strain evidence="2">Bin.250</strain>
    </source>
</reference>
<evidence type="ECO:0000259" key="1">
    <source>
        <dbReference type="Pfam" id="PF01636"/>
    </source>
</evidence>
<gene>
    <name evidence="2" type="ORF">HQ497_03395</name>
</gene>
<dbReference type="Gene3D" id="3.30.200.20">
    <property type="entry name" value="Phosphorylase Kinase, domain 1"/>
    <property type="match status" value="1"/>
</dbReference>
<dbReference type="EMBL" id="JABMOJ010000120">
    <property type="protein sequence ID" value="NQV64389.1"/>
    <property type="molecule type" value="Genomic_DNA"/>
</dbReference>
<dbReference type="InterPro" id="IPR011009">
    <property type="entry name" value="Kinase-like_dom_sf"/>
</dbReference>
<sequence>MVASDDASFRRYFRATSETHATDTYIFVDAPPDKEDSRPFVQVQAMLAGAGLAVPRIYRADLAQGFMMLADFGDTLYLDMLADNQAFQIETRYQAAFEGIRQMQQIRVLEQLPVYDDAKLRTEMALFTDWFLAQQLALVVEPREQALIQQLFDALVTAALSQPQVFVHRDYHCRNLMVIAGEQPGIIDFQDAVRGPLTYDLVSLLKDCYHQFPRSQVVGWVNQAHRQWMQSVPESPVEAAEFLRWFDLMGMQRHLKCAGIFSRLNLRDGKTRYLNDIPLVLAYIVEVCGLYPEFTEIGAWLSEQVLPRLDAIEGGK</sequence>
<protein>
    <submittedName>
        <fullName evidence="2">Phosphotransferase</fullName>
    </submittedName>
</protein>
<name>A0A972VW45_9GAMM</name>
<dbReference type="SUPFAM" id="SSF56112">
    <property type="entry name" value="Protein kinase-like (PK-like)"/>
    <property type="match status" value="1"/>
</dbReference>